<protein>
    <recommendedName>
        <fullName evidence="3 12">Flagellar biosynthetic protein FlhB</fullName>
    </recommendedName>
</protein>
<dbReference type="GO" id="GO:0044780">
    <property type="term" value="P:bacterial-type flagellum assembly"/>
    <property type="evidence" value="ECO:0007669"/>
    <property type="project" value="InterPro"/>
</dbReference>
<dbReference type="GO" id="GO:0005886">
    <property type="term" value="C:plasma membrane"/>
    <property type="evidence" value="ECO:0007669"/>
    <property type="project" value="UniProtKB-SubCell"/>
</dbReference>
<dbReference type="Gene3D" id="3.40.1690.10">
    <property type="entry name" value="secretion proteins EscU"/>
    <property type="match status" value="1"/>
</dbReference>
<keyword evidence="6 12" id="KW-0812">Transmembrane</keyword>
<feature type="compositionally biased region" description="Basic and acidic residues" evidence="13">
    <location>
        <begin position="7"/>
        <end position="19"/>
    </location>
</feature>
<dbReference type="AlphaFoldDB" id="A0A1F4TJ50"/>
<feature type="region of interest" description="Disordered" evidence="13">
    <location>
        <begin position="1"/>
        <end position="24"/>
    </location>
</feature>
<evidence type="ECO:0000256" key="2">
    <source>
        <dbReference type="ARBA" id="ARBA00010690"/>
    </source>
</evidence>
<feature type="transmembrane region" description="Helical" evidence="12">
    <location>
        <begin position="170"/>
        <end position="189"/>
    </location>
</feature>
<evidence type="ECO:0000256" key="11">
    <source>
        <dbReference type="ARBA" id="ARBA00023225"/>
    </source>
</evidence>
<feature type="transmembrane region" description="Helical" evidence="12">
    <location>
        <begin position="62"/>
        <end position="87"/>
    </location>
</feature>
<comment type="caution">
    <text evidence="14">The sequence shown here is derived from an EMBL/GenBank/DDBJ whole genome shotgun (WGS) entry which is preliminary data.</text>
</comment>
<evidence type="ECO:0000313" key="15">
    <source>
        <dbReference type="Proteomes" id="UP000177309"/>
    </source>
</evidence>
<comment type="similarity">
    <text evidence="2 12">Belongs to the type III secretion exporter family.</text>
</comment>
<feature type="transmembrane region" description="Helical" evidence="12">
    <location>
        <begin position="94"/>
        <end position="120"/>
    </location>
</feature>
<comment type="subcellular location">
    <subcellularLocation>
        <location evidence="1">Cell membrane</location>
        <topology evidence="1">Multi-pass membrane protein</topology>
    </subcellularLocation>
</comment>
<dbReference type="InterPro" id="IPR006136">
    <property type="entry name" value="FlhB"/>
</dbReference>
<accession>A0A1F4TJ50</accession>
<gene>
    <name evidence="12" type="primary">flhB</name>
    <name evidence="14" type="ORF">A2462_02895</name>
</gene>
<proteinExistence type="inferred from homology"/>
<evidence type="ECO:0000256" key="10">
    <source>
        <dbReference type="ARBA" id="ARBA00023136"/>
    </source>
</evidence>
<keyword evidence="5 12" id="KW-1003">Cell membrane</keyword>
<dbReference type="InterPro" id="IPR006135">
    <property type="entry name" value="T3SS_substrate_exporter"/>
</dbReference>
<keyword evidence="14" id="KW-0282">Flagellum</keyword>
<evidence type="ECO:0000256" key="8">
    <source>
        <dbReference type="ARBA" id="ARBA00022927"/>
    </source>
</evidence>
<dbReference type="Proteomes" id="UP000177309">
    <property type="component" value="Unassembled WGS sequence"/>
</dbReference>
<organism evidence="14 15">
    <name type="scientific">candidate division WOR-1 bacterium RIFOXYC2_FULL_41_25</name>
    <dbReference type="NCBI Taxonomy" id="1802586"/>
    <lineage>
        <taxon>Bacteria</taxon>
        <taxon>Bacillati</taxon>
        <taxon>Saganbacteria</taxon>
    </lineage>
</organism>
<keyword evidence="14" id="KW-0966">Cell projection</keyword>
<keyword evidence="11 12" id="KW-1006">Bacterial flagellum protein export</keyword>
<keyword evidence="9 12" id="KW-1133">Transmembrane helix</keyword>
<evidence type="ECO:0000313" key="14">
    <source>
        <dbReference type="EMBL" id="OGC32540.1"/>
    </source>
</evidence>
<evidence type="ECO:0000256" key="9">
    <source>
        <dbReference type="ARBA" id="ARBA00022989"/>
    </source>
</evidence>
<dbReference type="SUPFAM" id="SSF160544">
    <property type="entry name" value="EscU C-terminal domain-like"/>
    <property type="match status" value="1"/>
</dbReference>
<evidence type="ECO:0000256" key="4">
    <source>
        <dbReference type="ARBA" id="ARBA00022448"/>
    </source>
</evidence>
<dbReference type="Gene3D" id="6.10.250.2080">
    <property type="match status" value="1"/>
</dbReference>
<feature type="transmembrane region" description="Helical" evidence="12">
    <location>
        <begin position="195"/>
        <end position="213"/>
    </location>
</feature>
<keyword evidence="8 12" id="KW-0653">Protein transport</keyword>
<evidence type="ECO:0000256" key="1">
    <source>
        <dbReference type="ARBA" id="ARBA00004651"/>
    </source>
</evidence>
<comment type="caution">
    <text evidence="12">Lacks conserved residue(s) required for the propagation of feature annotation.</text>
</comment>
<evidence type="ECO:0000256" key="3">
    <source>
        <dbReference type="ARBA" id="ARBA00021622"/>
    </source>
</evidence>
<dbReference type="Pfam" id="PF01312">
    <property type="entry name" value="Bac_export_2"/>
    <property type="match status" value="1"/>
</dbReference>
<feature type="transmembrane region" description="Helical" evidence="12">
    <location>
        <begin position="34"/>
        <end position="56"/>
    </location>
</feature>
<evidence type="ECO:0000256" key="13">
    <source>
        <dbReference type="SAM" id="MobiDB-lite"/>
    </source>
</evidence>
<feature type="transmembrane region" description="Helical" evidence="12">
    <location>
        <begin position="140"/>
        <end position="163"/>
    </location>
</feature>
<dbReference type="NCBIfam" id="TIGR00328">
    <property type="entry name" value="flhB"/>
    <property type="match status" value="1"/>
</dbReference>
<reference evidence="14 15" key="1">
    <citation type="journal article" date="2016" name="Nat. Commun.">
        <title>Thousands of microbial genomes shed light on interconnected biogeochemical processes in an aquifer system.</title>
        <authorList>
            <person name="Anantharaman K."/>
            <person name="Brown C.T."/>
            <person name="Hug L.A."/>
            <person name="Sharon I."/>
            <person name="Castelle C.J."/>
            <person name="Probst A.J."/>
            <person name="Thomas B.C."/>
            <person name="Singh A."/>
            <person name="Wilkins M.J."/>
            <person name="Karaoz U."/>
            <person name="Brodie E.L."/>
            <person name="Williams K.H."/>
            <person name="Hubbard S.S."/>
            <person name="Banfield J.F."/>
        </authorList>
    </citation>
    <scope>NUCLEOTIDE SEQUENCE [LARGE SCALE GENOMIC DNA]</scope>
</reference>
<dbReference type="PRINTS" id="PR00950">
    <property type="entry name" value="TYPE3IMSPROT"/>
</dbReference>
<evidence type="ECO:0000256" key="5">
    <source>
        <dbReference type="ARBA" id="ARBA00022475"/>
    </source>
</evidence>
<dbReference type="PANTHER" id="PTHR30531">
    <property type="entry name" value="FLAGELLAR BIOSYNTHETIC PROTEIN FLHB"/>
    <property type="match status" value="1"/>
</dbReference>
<name>A0A1F4TJ50_UNCSA</name>
<dbReference type="GO" id="GO:0009306">
    <property type="term" value="P:protein secretion"/>
    <property type="evidence" value="ECO:0007669"/>
    <property type="project" value="InterPro"/>
</dbReference>
<sequence>MVLGESSGDKSEEPTPHRLREARKKGQIAKSKEITVAIVLLLSYSMLKYFGARIWINLTETVTVILLLIPEAKNFSLSLAAYVLILALRALGTVLLPIFAVVFTATFIAEALQTGFVFSADPLSPKFDKLNPLQGLKKMFGMQGLVELVKSLIKILIVFYISWYAIKDDLPFIIILIQTHPWNIIALGGGLAYKIAIRVGIFYIAVAILDYFYKRWEYIKNLKMTKQEVKEEYKRLEGDPLVKQRIRDMQRQTAQQRMMGSVPQADVVVTNPTHIAVALKYKPGEMIAPLLLAKGERKVAEEIRRIAEAHEISIVENEPLARSIFRTTRVNQEIPAELYKAVAETLAYVYKIKKDRLSRQKASIALKPR</sequence>
<keyword evidence="10 12" id="KW-0472">Membrane</keyword>
<dbReference type="PANTHER" id="PTHR30531:SF12">
    <property type="entry name" value="FLAGELLAR BIOSYNTHETIC PROTEIN FLHB"/>
    <property type="match status" value="1"/>
</dbReference>
<comment type="function">
    <text evidence="12">Required for formation of the rod structure in the basal body of the flagellar apparatus. Together with FliI and FliH, may constitute the export apparatus of flagellin.</text>
</comment>
<keyword evidence="4 12" id="KW-0813">Transport</keyword>
<keyword evidence="14" id="KW-0969">Cilium</keyword>
<evidence type="ECO:0000256" key="12">
    <source>
        <dbReference type="RuleBase" id="RU364091"/>
    </source>
</evidence>
<dbReference type="InterPro" id="IPR029025">
    <property type="entry name" value="T3SS_substrate_exporter_C"/>
</dbReference>
<evidence type="ECO:0000256" key="6">
    <source>
        <dbReference type="ARBA" id="ARBA00022692"/>
    </source>
</evidence>
<keyword evidence="7 12" id="KW-1005">Bacterial flagellum biogenesis</keyword>
<dbReference type="EMBL" id="MEUI01000049">
    <property type="protein sequence ID" value="OGC32540.1"/>
    <property type="molecule type" value="Genomic_DNA"/>
</dbReference>
<evidence type="ECO:0000256" key="7">
    <source>
        <dbReference type="ARBA" id="ARBA00022795"/>
    </source>
</evidence>